<comment type="subcellular location">
    <subcellularLocation>
        <location evidence="2">Cytoplasm</location>
    </subcellularLocation>
    <subcellularLocation>
        <location evidence="1">Nucleus</location>
    </subcellularLocation>
</comment>
<reference evidence="11" key="2">
    <citation type="submission" date="2014-06" db="EMBL/GenBank/DDBJ databases">
        <title>The complete genome of Blastobotrys (Arxula) adeninivorans LS3 - a yeast of biotechnological interest.</title>
        <authorList>
            <person name="Kunze G."/>
            <person name="Gaillardin C."/>
            <person name="Czernicka M."/>
            <person name="Durrens P."/>
            <person name="Martin T."/>
            <person name="Boer E."/>
            <person name="Gabaldon T."/>
            <person name="Cruz J."/>
            <person name="Talla E."/>
            <person name="Marck C."/>
            <person name="Goffeau A."/>
            <person name="Barbe V."/>
            <person name="Baret P."/>
            <person name="Baronian K."/>
            <person name="Beier S."/>
            <person name="Bleykasten C."/>
            <person name="Bode R."/>
            <person name="Casaregola S."/>
            <person name="Despons L."/>
            <person name="Fairhead C."/>
            <person name="Giersberg M."/>
            <person name="Gierski P."/>
            <person name="Hahnel U."/>
            <person name="Hartmann A."/>
            <person name="Jankowska D."/>
            <person name="Jubin C."/>
            <person name="Jung P."/>
            <person name="Lafontaine I."/>
            <person name="Leh-Louis V."/>
            <person name="Lemaire M."/>
            <person name="Marcet-Houben M."/>
            <person name="Mascher M."/>
            <person name="Morel G."/>
            <person name="Richard G.-F."/>
            <person name="Riechen J."/>
            <person name="Sacerdot C."/>
            <person name="Sarkar A."/>
            <person name="Savel G."/>
            <person name="Schacherer J."/>
            <person name="Sherman D."/>
            <person name="Straub M.-L."/>
            <person name="Stein N."/>
            <person name="Thierry A."/>
            <person name="Trautwein-Schult A."/>
            <person name="Westhof E."/>
            <person name="Worch S."/>
            <person name="Dujon B."/>
            <person name="Souciet J.-L."/>
            <person name="Wincker P."/>
            <person name="Scholz U."/>
            <person name="Neuveglise N."/>
        </authorList>
    </citation>
    <scope>NUCLEOTIDE SEQUENCE</scope>
    <source>
        <strain evidence="11">LS3</strain>
    </source>
</reference>
<dbReference type="AlphaFoldDB" id="A0A060TCT7"/>
<dbReference type="InterPro" id="IPR053822">
    <property type="entry name" value="SDE2-like_dom"/>
</dbReference>
<feature type="compositionally biased region" description="Low complexity" evidence="9">
    <location>
        <begin position="210"/>
        <end position="227"/>
    </location>
</feature>
<evidence type="ECO:0000256" key="9">
    <source>
        <dbReference type="SAM" id="MobiDB-lite"/>
    </source>
</evidence>
<dbReference type="Pfam" id="PF22782">
    <property type="entry name" value="SDE2"/>
    <property type="match status" value="1"/>
</dbReference>
<name>A0A060TCT7_BLAAD</name>
<dbReference type="PANTHER" id="PTHR12786">
    <property type="entry name" value="SPLICING FACTOR SF3A-RELATED"/>
    <property type="match status" value="1"/>
</dbReference>
<keyword evidence="4" id="KW-0963">Cytoplasm</keyword>
<reference evidence="11" key="1">
    <citation type="submission" date="2014-02" db="EMBL/GenBank/DDBJ databases">
        <authorList>
            <person name="Genoscope - CEA"/>
        </authorList>
    </citation>
    <scope>NUCLEOTIDE SEQUENCE</scope>
    <source>
        <strain evidence="11">LS3</strain>
    </source>
</reference>
<dbReference type="GO" id="GO:0006397">
    <property type="term" value="P:mRNA processing"/>
    <property type="evidence" value="ECO:0007669"/>
    <property type="project" value="UniProtKB-KW"/>
</dbReference>
<keyword evidence="5" id="KW-0507">mRNA processing</keyword>
<keyword evidence="7" id="KW-0539">Nucleus</keyword>
<evidence type="ECO:0000256" key="5">
    <source>
        <dbReference type="ARBA" id="ARBA00022664"/>
    </source>
</evidence>
<evidence type="ECO:0000259" key="10">
    <source>
        <dbReference type="Pfam" id="PF22782"/>
    </source>
</evidence>
<feature type="compositionally biased region" description="Polar residues" evidence="9">
    <location>
        <begin position="197"/>
        <end position="209"/>
    </location>
</feature>
<feature type="region of interest" description="Disordered" evidence="9">
    <location>
        <begin position="182"/>
        <end position="250"/>
    </location>
</feature>
<comment type="similarity">
    <text evidence="3">Belongs to the SDE2 family.</text>
</comment>
<evidence type="ECO:0000256" key="3">
    <source>
        <dbReference type="ARBA" id="ARBA00008726"/>
    </source>
</evidence>
<protein>
    <submittedName>
        <fullName evidence="11">ARAD1B18370p</fullName>
    </submittedName>
</protein>
<evidence type="ECO:0000256" key="6">
    <source>
        <dbReference type="ARBA" id="ARBA00023187"/>
    </source>
</evidence>
<evidence type="ECO:0000256" key="2">
    <source>
        <dbReference type="ARBA" id="ARBA00004496"/>
    </source>
</evidence>
<evidence type="ECO:0000313" key="11">
    <source>
        <dbReference type="EMBL" id="CDP36672.1"/>
    </source>
</evidence>
<organism evidence="11">
    <name type="scientific">Blastobotrys adeninivorans</name>
    <name type="common">Yeast</name>
    <name type="synonym">Arxula adeninivorans</name>
    <dbReference type="NCBI Taxonomy" id="409370"/>
    <lineage>
        <taxon>Eukaryota</taxon>
        <taxon>Fungi</taxon>
        <taxon>Dikarya</taxon>
        <taxon>Ascomycota</taxon>
        <taxon>Saccharomycotina</taxon>
        <taxon>Dipodascomycetes</taxon>
        <taxon>Dipodascales</taxon>
        <taxon>Trichomonascaceae</taxon>
        <taxon>Blastobotrys</taxon>
    </lineage>
</organism>
<dbReference type="InterPro" id="IPR051421">
    <property type="entry name" value="RNA_Proc_DNA_Dmg_Regulator"/>
</dbReference>
<dbReference type="GO" id="GO:0005737">
    <property type="term" value="C:cytoplasm"/>
    <property type="evidence" value="ECO:0007669"/>
    <property type="project" value="UniProtKB-SubCell"/>
</dbReference>
<dbReference type="GO" id="GO:0005634">
    <property type="term" value="C:nucleus"/>
    <property type="evidence" value="ECO:0007669"/>
    <property type="project" value="UniProtKB-SubCell"/>
</dbReference>
<evidence type="ECO:0000256" key="8">
    <source>
        <dbReference type="ARBA" id="ARBA00023306"/>
    </source>
</evidence>
<sequence length="250" mass="27273">MHVFVQGPVGANVNFVSDATSADVVCSQVFDRLSPVVENHCAVTLIGGAPVTDGAVYQCQKDGYMLLRLNPRLCGGKGGFGTMLKAQGSRMRRKRSGRNENENDSWRTLDGRRVRSIRQAKELASYLETAPESQKKALEKKKAKLQSVIEAAEKYGEGRTRFADTEFLEESEELIKDVRASVAQAMDSVDKEEEANSEANSDFSESGTHSPPTSEASAESSKSATEAKATKPKAMGFFESDDSDEDDDDE</sequence>
<feature type="domain" description="SDE2-like" evidence="10">
    <location>
        <begin position="75"/>
        <end position="183"/>
    </location>
</feature>
<dbReference type="PANTHER" id="PTHR12786:SF1">
    <property type="entry name" value="SPLICING REGULATOR SDE2"/>
    <property type="match status" value="1"/>
</dbReference>
<feature type="compositionally biased region" description="Acidic residues" evidence="9">
    <location>
        <begin position="239"/>
        <end position="250"/>
    </location>
</feature>
<proteinExistence type="inferred from homology"/>
<dbReference type="EMBL" id="HG937692">
    <property type="protein sequence ID" value="CDP36672.1"/>
    <property type="molecule type" value="Genomic_DNA"/>
</dbReference>
<dbReference type="PhylomeDB" id="A0A060TCT7"/>
<keyword evidence="8" id="KW-0131">Cell cycle</keyword>
<accession>A0A060TCT7</accession>
<gene>
    <name evidence="11" type="ORF">GNLVRS02_ARAD1B18370g</name>
</gene>
<keyword evidence="6" id="KW-0508">mRNA splicing</keyword>
<evidence type="ECO:0000256" key="1">
    <source>
        <dbReference type="ARBA" id="ARBA00004123"/>
    </source>
</evidence>
<dbReference type="GO" id="GO:0008380">
    <property type="term" value="P:RNA splicing"/>
    <property type="evidence" value="ECO:0007669"/>
    <property type="project" value="UniProtKB-KW"/>
</dbReference>
<evidence type="ECO:0000256" key="4">
    <source>
        <dbReference type="ARBA" id="ARBA00022490"/>
    </source>
</evidence>
<evidence type="ECO:0000256" key="7">
    <source>
        <dbReference type="ARBA" id="ARBA00023242"/>
    </source>
</evidence>